<evidence type="ECO:0000259" key="8">
    <source>
        <dbReference type="Pfam" id="PF24967"/>
    </source>
</evidence>
<feature type="domain" description="TRAPPC10/Trs130 N-terminal" evidence="6">
    <location>
        <begin position="1"/>
        <end position="309"/>
    </location>
</feature>
<comment type="subcellular location">
    <subcellularLocation>
        <location evidence="1">Golgi apparatus</location>
    </subcellularLocation>
</comment>
<dbReference type="EMBL" id="JAEPQZ010000008">
    <property type="protein sequence ID" value="KAG2177883.1"/>
    <property type="molecule type" value="Genomic_DNA"/>
</dbReference>
<dbReference type="GO" id="GO:1990071">
    <property type="term" value="C:TRAPPII protein complex"/>
    <property type="evidence" value="ECO:0007669"/>
    <property type="project" value="InterPro"/>
</dbReference>
<dbReference type="OrthoDB" id="10256906at2759"/>
<reference evidence="9" key="1">
    <citation type="submission" date="2020-12" db="EMBL/GenBank/DDBJ databases">
        <title>Metabolic potential, ecology and presence of endohyphal bacteria is reflected in genomic diversity of Mucoromycotina.</title>
        <authorList>
            <person name="Muszewska A."/>
            <person name="Okrasinska A."/>
            <person name="Steczkiewicz K."/>
            <person name="Drgas O."/>
            <person name="Orlowska M."/>
            <person name="Perlinska-Lenart U."/>
            <person name="Aleksandrzak-Piekarczyk T."/>
            <person name="Szatraj K."/>
            <person name="Zielenkiewicz U."/>
            <person name="Pilsyk S."/>
            <person name="Malc E."/>
            <person name="Mieczkowski P."/>
            <person name="Kruszewska J.S."/>
            <person name="Biernat P."/>
            <person name="Pawlowska J."/>
        </authorList>
    </citation>
    <scope>NUCLEOTIDE SEQUENCE</scope>
    <source>
        <strain evidence="9">WA0000067209</strain>
    </source>
</reference>
<evidence type="ECO:0000313" key="9">
    <source>
        <dbReference type="EMBL" id="KAG2177883.1"/>
    </source>
</evidence>
<dbReference type="Pfam" id="PF24967">
    <property type="entry name" value="NTS_TR130"/>
    <property type="match status" value="1"/>
</dbReference>
<sequence>MQSKKVTITYYDEYGVWPHLADELSSRLPLRNLHWTSSVQRPLRSIQSLDVDLKRFTYDSGPQPLLSTQTPYLNLYFVACDDNDTYRNTVRRQIKSWVDVISTKKNQEWLLVYVAGQETRKSGSYLGLKTSVYDKIKSDFNIGKRDRCVYLRSATSEHADSEDWVDFINKMKDGIITSFDSQVQQYQEDTRRLDLQRQMPGWNYCTFFILKEGLAHTFETMNLYEEALIQYDELEASFFQVLKDKALAWFGHVGGIAPGDDSANVLDFKRKPYRELINKNTISVFDFRSYLFARQCFLLLKLQRPIETCARAQLFISNMTVTLKENEMPVDDYLESWIFSACTNVVNECEPIANHIATSNPDLAPMYNAAKADLLILARKQMDKIGVKHGHLPDVNPFNMHMDKKSPEQKRYSSSEVNSGDKEPMTNQKLREAVVSSEAFDKMYMALSTRAIKGYDLSNRVRSALWVHGDIASFKFARAKYEEAARILESMTWRYGDQRWTYIENALLRKCAEAQKHLGNRRQFLECVLTLLKNASELNSEEAEYYTNELLDNVQNMEEEIHRQFSPIFIVSDVVVVDDVASVDKTNITICVHNKLPKALHFNKLSLSLVGNEPEHIVFETADRPLVPGPNTFNLTSQTSAAGEYVVETCHLQIGKLSFTHNFLQEGHDKHILRLNHDVKQLQVLIEQPTSVILGEKQNFAVQVSTKENGIKGGRLVISSLSEGLEIQKVTSYSANIKAENESASSDRIVELIVSEDGVIELPQCDAQQRIEFLVPYDGPWNESQFRLRSKVEYITEQGEERVFHAAEFVDILIPLMVTESSVFGKDWYELLDIYLKVEVSCNGNIPARVLGSLLEPSSSYEIENQSAVEHWDLTLFPRQVSTFVYKLKKQNHNDKSAQQAKEHFLLRYQTLQKVEVGIKARLKARLEEQNLVQHLAHLWKNIRKEFLTSIDYNDYGLTETVHIKYFDAEVCESFLLHRDLKTKVELLDLIEEFLETNTSISQAEIRKNKTDIPERTLSFPLDVPTSRVLHTVELLLPSDTDMHINEPCECTLRISQSPYWASEDNTKNTLEYFVYEVDADYENWLMSGKRKLKFESKVGEVYEFPITLIALKTGQIPVPPVRVLSATHGAFSSTLYINSAQQILVRPKSRTATFFVEQQQRFVQQTAGVQPPYADDYQRNHLGAVIGS</sequence>
<dbReference type="GO" id="GO:0006891">
    <property type="term" value="P:intra-Golgi vesicle-mediated transport"/>
    <property type="evidence" value="ECO:0007669"/>
    <property type="project" value="TreeGrafter"/>
</dbReference>
<keyword evidence="3" id="KW-0333">Golgi apparatus</keyword>
<dbReference type="GO" id="GO:0005829">
    <property type="term" value="C:cytosol"/>
    <property type="evidence" value="ECO:0007669"/>
    <property type="project" value="GOC"/>
</dbReference>
<evidence type="ECO:0008006" key="11">
    <source>
        <dbReference type="Google" id="ProtNLM"/>
    </source>
</evidence>
<dbReference type="InterPro" id="IPR022233">
    <property type="entry name" value="TRAPPC10/Trs130_C"/>
</dbReference>
<name>A0A8H7PQ57_MORIS</name>
<evidence type="ECO:0000256" key="3">
    <source>
        <dbReference type="ARBA" id="ARBA00023034"/>
    </source>
</evidence>
<dbReference type="Pfam" id="PF23274">
    <property type="entry name" value="DUF7077"/>
    <property type="match status" value="1"/>
</dbReference>
<evidence type="ECO:0000256" key="2">
    <source>
        <dbReference type="ARBA" id="ARBA00022448"/>
    </source>
</evidence>
<evidence type="ECO:0000259" key="5">
    <source>
        <dbReference type="Pfam" id="PF12584"/>
    </source>
</evidence>
<dbReference type="Pfam" id="PF12584">
    <property type="entry name" value="TRAPPC10"/>
    <property type="match status" value="1"/>
</dbReference>
<keyword evidence="10" id="KW-1185">Reference proteome</keyword>
<dbReference type="InterPro" id="IPR045126">
    <property type="entry name" value="TRAPPC10/Trs130"/>
</dbReference>
<dbReference type="Proteomes" id="UP000654370">
    <property type="component" value="Unassembled WGS sequence"/>
</dbReference>
<dbReference type="InterPro" id="IPR056916">
    <property type="entry name" value="NTS_TR130"/>
</dbReference>
<keyword evidence="2" id="KW-0813">Transport</keyword>
<gene>
    <name evidence="9" type="ORF">INT43_003130</name>
</gene>
<dbReference type="InterPro" id="IPR056913">
    <property type="entry name" value="TRAPPC10/Trs130_N"/>
</dbReference>
<dbReference type="AlphaFoldDB" id="A0A8H7PQ57"/>
<dbReference type="PANTHER" id="PTHR13251">
    <property type="entry name" value="EPILEPSY HOLOPROSENCEPHALY CANDIDATE 1/TMEM1"/>
    <property type="match status" value="1"/>
</dbReference>
<evidence type="ECO:0000313" key="10">
    <source>
        <dbReference type="Proteomes" id="UP000654370"/>
    </source>
</evidence>
<evidence type="ECO:0000259" key="7">
    <source>
        <dbReference type="Pfam" id="PF23274"/>
    </source>
</evidence>
<feature type="domain" description="DUF7077" evidence="7">
    <location>
        <begin position="680"/>
        <end position="808"/>
    </location>
</feature>
<feature type="compositionally biased region" description="Basic and acidic residues" evidence="4">
    <location>
        <begin position="401"/>
        <end position="428"/>
    </location>
</feature>
<proteinExistence type="predicted"/>
<protein>
    <recommendedName>
        <fullName evidence="11">Trafficking protein particle complex subunit 10</fullName>
    </recommendedName>
</protein>
<evidence type="ECO:0000259" key="6">
    <source>
        <dbReference type="Pfam" id="PF23036"/>
    </source>
</evidence>
<evidence type="ECO:0000256" key="1">
    <source>
        <dbReference type="ARBA" id="ARBA00004555"/>
    </source>
</evidence>
<feature type="domain" description="Trs130 NTS" evidence="8">
    <location>
        <begin position="334"/>
        <end position="517"/>
    </location>
</feature>
<dbReference type="PANTHER" id="PTHR13251:SF3">
    <property type="entry name" value="TRAFFICKING PROTEIN PARTICLE COMPLEX SUBUNIT 10"/>
    <property type="match status" value="1"/>
</dbReference>
<evidence type="ECO:0000256" key="4">
    <source>
        <dbReference type="SAM" id="MobiDB-lite"/>
    </source>
</evidence>
<dbReference type="InterPro" id="IPR055505">
    <property type="entry name" value="DUF7077"/>
</dbReference>
<dbReference type="GO" id="GO:0034498">
    <property type="term" value="P:early endosome to Golgi transport"/>
    <property type="evidence" value="ECO:0007669"/>
    <property type="project" value="TreeGrafter"/>
</dbReference>
<organism evidence="9 10">
    <name type="scientific">Mortierella isabellina</name>
    <name type="common">Filamentous fungus</name>
    <name type="synonym">Umbelopsis isabellina</name>
    <dbReference type="NCBI Taxonomy" id="91625"/>
    <lineage>
        <taxon>Eukaryota</taxon>
        <taxon>Fungi</taxon>
        <taxon>Fungi incertae sedis</taxon>
        <taxon>Mucoromycota</taxon>
        <taxon>Mucoromycotina</taxon>
        <taxon>Umbelopsidomycetes</taxon>
        <taxon>Umbelopsidales</taxon>
        <taxon>Umbelopsidaceae</taxon>
        <taxon>Umbelopsis</taxon>
    </lineage>
</organism>
<accession>A0A8H7PQ57</accession>
<dbReference type="Pfam" id="PF23036">
    <property type="entry name" value="TRAPPC10_1st"/>
    <property type="match status" value="1"/>
</dbReference>
<feature type="region of interest" description="Disordered" evidence="4">
    <location>
        <begin position="396"/>
        <end position="428"/>
    </location>
</feature>
<comment type="caution">
    <text evidence="9">The sequence shown here is derived from an EMBL/GenBank/DDBJ whole genome shotgun (WGS) entry which is preliminary data.</text>
</comment>
<feature type="domain" description="TRAPPC10/Trs130 C-terminal" evidence="5">
    <location>
        <begin position="1021"/>
        <end position="1150"/>
    </location>
</feature>